<dbReference type="RefSeq" id="WP_076689025.1">
    <property type="nucleotide sequence ID" value="NZ_CP018762.1"/>
</dbReference>
<dbReference type="SUPFAM" id="SSF52200">
    <property type="entry name" value="Toll/Interleukin receptor TIR domain"/>
    <property type="match status" value="1"/>
</dbReference>
<dbReference type="AlphaFoldDB" id="A0A1P8U5B3"/>
<dbReference type="KEGG" id="maur:BOH66_02610"/>
<evidence type="ECO:0000259" key="1">
    <source>
        <dbReference type="PROSITE" id="PS50104"/>
    </source>
</evidence>
<dbReference type="PROSITE" id="PS50104">
    <property type="entry name" value="TIR"/>
    <property type="match status" value="1"/>
</dbReference>
<name>A0A1P8U5B3_9MICO</name>
<evidence type="ECO:0000313" key="3">
    <source>
        <dbReference type="Proteomes" id="UP000187185"/>
    </source>
</evidence>
<keyword evidence="3" id="KW-1185">Reference proteome</keyword>
<accession>A0A1P8U5B3</accession>
<proteinExistence type="predicted"/>
<reference evidence="2 3" key="1">
    <citation type="submission" date="2016-12" db="EMBL/GenBank/DDBJ databases">
        <title>Complete genome sequence of Microbacterium aurum KACC 15219.</title>
        <authorList>
            <person name="Jung Y."/>
            <person name="Shin J.-H."/>
            <person name="Lee Y.-J."/>
            <person name="Yi H."/>
            <person name="Bahn Y.-S."/>
            <person name="Kim J.F."/>
            <person name="Lee D.-W."/>
        </authorList>
    </citation>
    <scope>NUCLEOTIDE SEQUENCE [LARGE SCALE GENOMIC DNA]</scope>
    <source>
        <strain evidence="2 3">KACC 15219</strain>
    </source>
</reference>
<dbReference type="Proteomes" id="UP000187185">
    <property type="component" value="Chromosome"/>
</dbReference>
<dbReference type="InterPro" id="IPR000157">
    <property type="entry name" value="TIR_dom"/>
</dbReference>
<dbReference type="EMBL" id="CP018762">
    <property type="protein sequence ID" value="APZ33302.1"/>
    <property type="molecule type" value="Genomic_DNA"/>
</dbReference>
<protein>
    <recommendedName>
        <fullName evidence="1">TIR domain-containing protein</fullName>
    </recommendedName>
</protein>
<organism evidence="2 3">
    <name type="scientific">Microbacterium aurum</name>
    <dbReference type="NCBI Taxonomy" id="36805"/>
    <lineage>
        <taxon>Bacteria</taxon>
        <taxon>Bacillati</taxon>
        <taxon>Actinomycetota</taxon>
        <taxon>Actinomycetes</taxon>
        <taxon>Micrococcales</taxon>
        <taxon>Microbacteriaceae</taxon>
        <taxon>Microbacterium</taxon>
    </lineage>
</organism>
<dbReference type="InterPro" id="IPR035897">
    <property type="entry name" value="Toll_tir_struct_dom_sf"/>
</dbReference>
<dbReference type="GO" id="GO:0007165">
    <property type="term" value="P:signal transduction"/>
    <property type="evidence" value="ECO:0007669"/>
    <property type="project" value="InterPro"/>
</dbReference>
<dbReference type="Gene3D" id="3.40.50.10140">
    <property type="entry name" value="Toll/interleukin-1 receptor homology (TIR) domain"/>
    <property type="match status" value="1"/>
</dbReference>
<evidence type="ECO:0000313" key="2">
    <source>
        <dbReference type="EMBL" id="APZ33302.1"/>
    </source>
</evidence>
<gene>
    <name evidence="2" type="ORF">BOH66_02610</name>
</gene>
<feature type="domain" description="TIR" evidence="1">
    <location>
        <begin position="2"/>
        <end position="147"/>
    </location>
</feature>
<sequence>MPGDHVFISYITEDSDQIDELQGALEAADFIVWRDKDKLWPGDDWQREIRDAIRSGSFVFLACFSSNLAKREKSYQYEELTLAAEEYRLRPPGASWLMTARLDECEIPEIDLGAGRTLGHSIHRADLFGTQKTAQISRLVVAIQRAMGSTPGIPPASVSAVANNAALAESDVVERLRFLLRNPQLIMDYDEYLSTLRGPIRQSLSDRDVFPLGVPHGTKLDAAFAHEWVQRVRRYEDTVAPTLVPLKLISMYGTPAHEQEFTQTLAMLAQESTQETGADLLTSLHQYPALVATFVAALGAMSKANYSMMRAATADVRVTLTGGRRVPFILTSGSQSIVGIDQWRSLGTVLCLEDEGKSPTDDDANALITKQGGRRHTPISDHLHTVLAPLFQPQFASDADYSDAFDRAEVLLDAIATDARAQSDNYYGPHGGHGRYTWRHKHRGQAPEARMLEEARTQGSGWTPLLGGLFGGDSQRAIEALESVQDLASRIRNSQW</sequence>
<dbReference type="Pfam" id="PF13676">
    <property type="entry name" value="TIR_2"/>
    <property type="match status" value="1"/>
</dbReference>